<dbReference type="OrthoDB" id="10257275at2759"/>
<keyword evidence="10" id="KW-1185">Reference proteome</keyword>
<feature type="compositionally biased region" description="Basic and acidic residues" evidence="5">
    <location>
        <begin position="2367"/>
        <end position="2381"/>
    </location>
</feature>
<evidence type="ECO:0000259" key="7">
    <source>
        <dbReference type="Pfam" id="PF01694"/>
    </source>
</evidence>
<evidence type="ECO:0000256" key="6">
    <source>
        <dbReference type="SAM" id="Phobius"/>
    </source>
</evidence>
<protein>
    <recommendedName>
        <fullName evidence="7">Peptidase S54 rhomboid domain-containing protein</fullName>
    </recommendedName>
</protein>
<proteinExistence type="predicted"/>
<keyword evidence="3 6" id="KW-1133">Transmembrane helix</keyword>
<feature type="transmembrane region" description="Helical" evidence="6">
    <location>
        <begin position="207"/>
        <end position="233"/>
    </location>
</feature>
<dbReference type="Pfam" id="PF01694">
    <property type="entry name" value="Rhomboid"/>
    <property type="match status" value="1"/>
</dbReference>
<sequence length="2490" mass="278974">MRGSFPPLLHGVVMGIREVKVPEKSSAQCCTVSQPLSHTHTPTAVTARLGSCERSGCAGGAAGLIRSHTCTWLRFHALKLHTPVLCDPGQLPPSLLVSSCQKVTMERRQRGISAGLLLLLYQISQVGLQNIPSVTLGVLVLNIFLFLNPLRPLTEVCLSVNEAVHRRNWQRLLLAPFHHADDWHLYYNMISMLWKGIMLERKLKSIWFAYIIAVFSVLIGVVYIVLELLLVIILDDPSYEMNCGVGFSGVLFALKVLNNHYNPGRVSSVFGLPISSKYACWVELVAIHLISPGTSFAGHLSGILVGLMYTMGPLKKIMRACAAGISFFTEPDRPRDYYSEYYGYYPDYQYRTSRSYFDYTGGLTEEEQLERAVLNSLNERDFGGRTHNNERRPYGFWFPPETPEEDMRRQRLPSISLSKKAWKFYFAYAVHAALKIPLFLNIYLLMYVGETCLLGKAQYQDADFVLRVLGRNRTNCNETPVINEVCILNDRAGAMLSEMKACDTKGGQKLKGSYPGGCWTLLILWPWSLHDCLKTKRAAEPLKLLLLSRGVSVEMAQHSGVTAGVDSSGGSLGPAALPALGRWGLLSFSPDSMAGGLCPFWLSTEGLSVDRASTQQLVSRSWCLCCGFWTVMSKAIGLVKEQIKPMYDSILLHKNSSKLSSLFTSRNWPNLQQKECKQKTSKHDLVDILSCMFCISTSVNLWRTFKYVEFQTSRSLRLSSFVKQWGSVWSSTSTFWNIWLKRLGKGKAAKYEYGAASVGVLMGIFFLYLASLPDGSAGFGEILFLANNCSPLQLLPMALDGCFLSRSDGSNASQALEQKSSSVQHLSVDGQSGVTSYLRMACKPWKGQELVWDIGLKWPCGIAETNSQIAVVYVLNLDDGTSQSIAESCCCGPTRCAGALAQSLQAGPVCPEQSTFSVLQVYPGRIPGPVLLKPFAHNNVILGMTYASAGTPTKELQPRRKNIRAQEGSEKEEILMHRDMRDRNLPPAPRICLELEPGPSLCSGHGLPSILPAVEDKIHFLTGLHKIQTLECHIYTKNPTLLSRKATAPLQSFSPEKRLQMSDRGAGEHCQTGELLSPACGMLPEPGGMEFLHPGGNCTVRCIYTRLDLPSDCFIFLWLSLECLSFLLFEFVYPAFKLADQPVVLVMALEGVCFELGPLDEDGSFLENPFAGGTSTSPVEWAGRNGLVLAVQCHCLCRGLAHSTPADVGLDLLLGQRRHGQRRRAGQPHILALLGFLGHLVVQVPQDLKNGKQIVAIEVQVEASFRHRLEVIGVDGISLQYVEEAEYVDFGFQTKESLKSPKLLIWADSCRRRFSVPVISHLYLELLQNPFDLLVHPSHPVQAVQEDLRGVTQTGTLIIKELNDTVSACSCLCSTSAAHLCLLSFPINSSPCPAGFPFHLQWIFPIRLNYLCVCLLSSGSFLAQKIQTSLPLQISAFVTANIPPHRDASTAFSCFISLLSYSMALFFKLGHYLVIQVALDIQGHPWILAFQAVLGYLRYLAILDLLEALSDRVYQPEELGHLSCLLSNTACLGSAWGKEDLLCLVCCLGHLTQQDMKKQLHINCTIVLLLCYDLCGKPRDPGNPITPVSPWSPGSPGTPFFPGNPRVPLKPTEVNAATVSWRAPFTLEVNVECKYILTRYLIYLFLLGSQWVLYCLEVLEDLGSLEDLGDLVAQHYPYHQSLQGCLWLLETQEAPGQAIPSGLLPQEVPGAQGILYHLELRLQNRPEIKILGLGRQFVVGYLMEQLGLSVKDVFTGTTGTESLEGGDCWMKLSSQKGTQQEGIPFVLSFLEYLEVLAHHVDQEDQHYMSRSLDFLHESQLTLLSFCTFSSWKAYLTFCSRFSRDPSVSTDYTFEKTDFPANINQVSLVFLAALVGLVVQETLVFLGLIHLFQANQGPLENLEVLVPHLLLAGQEDLKKKRKLRNQLFFFSKWELRKQECQCENCVARLHSQDWIPGLFRTQTRRTGTAKLDTHSYTSENKASMPLSWLFFFFFNGIPTEHKFVFPTDTKSFLCGRKEKDFNLFPTELQEVQLTVVTQVAQAVRCHPVEAKATAEMLHATARMKHVHTDMGRNNIFLNFQIRKMIFFTIRYLLEVLFQNVKYKLNFLFLLFALEVPLKKKSLLKHDPLLHYMIHILHFQGDCMITSQAVTFRCPYITREAVALSTSTLPSMKVHCVIQKNLNYFTCGLLYNKTSLLDSVFYLLYDLGCKYFSRPAKEHAPEIAPHFYIFFEVKEDDMLAQAAHSHLSVLSPLADQLVLSKTDNDWSFVKTKLIPCHNIYYHIYYLCPSNVTTTALQSQDSCKNKEDEGAGQSKKESKAVCGQERSAHKAFGEMFYFVICLKNIIWFSVNPAFLEASDKTLQEFSRKQLSDVEKENEMVERLKSQTLQPTKKEEGKKDLISQTRLRKMQNSEEPASEKDSDRKADKADRKRARESGEQNHIQNSHVIPEQLLGKPSSMPTIASDGLSSLSFCLWMVYKHCSILVRTKKKKKS</sequence>
<dbReference type="GO" id="GO:0043066">
    <property type="term" value="P:negative regulation of apoptotic process"/>
    <property type="evidence" value="ECO:0007669"/>
    <property type="project" value="TreeGrafter"/>
</dbReference>
<dbReference type="GO" id="GO:0005783">
    <property type="term" value="C:endoplasmic reticulum"/>
    <property type="evidence" value="ECO:0007669"/>
    <property type="project" value="TreeGrafter"/>
</dbReference>
<comment type="subcellular location">
    <subcellularLocation>
        <location evidence="1">Membrane</location>
        <topology evidence="1">Multi-pass membrane protein</topology>
    </subcellularLocation>
</comment>
<gene>
    <name evidence="9" type="ORF">IHE44_0001906</name>
    <name evidence="8" type="ORF">IHE44_013436</name>
</gene>
<feature type="region of interest" description="Disordered" evidence="5">
    <location>
        <begin position="2367"/>
        <end position="2450"/>
    </location>
</feature>
<feature type="compositionally biased region" description="Basic and acidic residues" evidence="5">
    <location>
        <begin position="2388"/>
        <end position="2397"/>
    </location>
</feature>
<dbReference type="GO" id="GO:0004252">
    <property type="term" value="F:serine-type endopeptidase activity"/>
    <property type="evidence" value="ECO:0007669"/>
    <property type="project" value="InterPro"/>
</dbReference>
<evidence type="ECO:0000313" key="10">
    <source>
        <dbReference type="Proteomes" id="UP000618051"/>
    </source>
</evidence>
<organism evidence="8">
    <name type="scientific">Lamprotornis superbus</name>
    <dbReference type="NCBI Taxonomy" id="245042"/>
    <lineage>
        <taxon>Eukaryota</taxon>
        <taxon>Metazoa</taxon>
        <taxon>Chordata</taxon>
        <taxon>Craniata</taxon>
        <taxon>Vertebrata</taxon>
        <taxon>Euteleostomi</taxon>
        <taxon>Archelosauria</taxon>
        <taxon>Archosauria</taxon>
        <taxon>Dinosauria</taxon>
        <taxon>Saurischia</taxon>
        <taxon>Theropoda</taxon>
        <taxon>Coelurosauria</taxon>
        <taxon>Aves</taxon>
        <taxon>Neognathae</taxon>
        <taxon>Neoaves</taxon>
        <taxon>Telluraves</taxon>
        <taxon>Australaves</taxon>
        <taxon>Passeriformes</taxon>
        <taxon>Sturnidae</taxon>
        <taxon>Lamprotornis</taxon>
    </lineage>
</organism>
<evidence type="ECO:0000256" key="5">
    <source>
        <dbReference type="SAM" id="MobiDB-lite"/>
    </source>
</evidence>
<evidence type="ECO:0000313" key="8">
    <source>
        <dbReference type="EMBL" id="KAG0120027.1"/>
    </source>
</evidence>
<comment type="caution">
    <text evidence="8">The sequence shown here is derived from an EMBL/GenBank/DDBJ whole genome shotgun (WGS) entry which is preliminary data.</text>
</comment>
<evidence type="ECO:0000256" key="3">
    <source>
        <dbReference type="ARBA" id="ARBA00022989"/>
    </source>
</evidence>
<evidence type="ECO:0000313" key="9">
    <source>
        <dbReference type="EMBL" id="KAI1235819.1"/>
    </source>
</evidence>
<keyword evidence="4 6" id="KW-0472">Membrane</keyword>
<dbReference type="SUPFAM" id="SSF144091">
    <property type="entry name" value="Rhomboid-like"/>
    <property type="match status" value="1"/>
</dbReference>
<feature type="transmembrane region" description="Helical" evidence="6">
    <location>
        <begin position="425"/>
        <end position="448"/>
    </location>
</feature>
<accession>A0A835NQL7</accession>
<keyword evidence="2 6" id="KW-0812">Transmembrane</keyword>
<evidence type="ECO:0000256" key="2">
    <source>
        <dbReference type="ARBA" id="ARBA00022692"/>
    </source>
</evidence>
<reference evidence="9" key="3">
    <citation type="submission" date="2022-01" db="EMBL/GenBank/DDBJ databases">
        <authorList>
            <person name="Rubenstein D.R."/>
        </authorList>
    </citation>
    <scope>NUCLEOTIDE SEQUENCE</scope>
    <source>
        <strain evidence="9">SS15</strain>
        <tissue evidence="9">Liver</tissue>
    </source>
</reference>
<feature type="transmembrane region" description="Helical" evidence="6">
    <location>
        <begin position="296"/>
        <end position="314"/>
    </location>
</feature>
<reference evidence="9 10" key="2">
    <citation type="journal article" date="2021" name="J. Hered.">
        <title>Feather Gene Expression Elucidates the Developmental Basis of Plumage Iridescence in African Starlings.</title>
        <authorList>
            <person name="Rubenstein D.R."/>
            <person name="Corvelo A."/>
            <person name="MacManes M.D."/>
            <person name="Maia R."/>
            <person name="Narzisi G."/>
            <person name="Rousaki A."/>
            <person name="Vandenabeele P."/>
            <person name="Shawkey M.D."/>
            <person name="Solomon J."/>
        </authorList>
    </citation>
    <scope>NUCLEOTIDE SEQUENCE [LARGE SCALE GENOMIC DNA]</scope>
    <source>
        <strain evidence="9">SS15</strain>
    </source>
</reference>
<feature type="transmembrane region" description="Helical" evidence="6">
    <location>
        <begin position="134"/>
        <end position="150"/>
    </location>
</feature>
<dbReference type="InterPro" id="IPR035952">
    <property type="entry name" value="Rhomboid-like_sf"/>
</dbReference>
<dbReference type="Gene3D" id="1.20.1540.10">
    <property type="entry name" value="Rhomboid-like"/>
    <property type="match status" value="1"/>
</dbReference>
<evidence type="ECO:0000256" key="1">
    <source>
        <dbReference type="ARBA" id="ARBA00004141"/>
    </source>
</evidence>
<dbReference type="GO" id="GO:0034620">
    <property type="term" value="P:cellular response to unfolded protein"/>
    <property type="evidence" value="ECO:0007669"/>
    <property type="project" value="TreeGrafter"/>
</dbReference>
<dbReference type="Proteomes" id="UP000618051">
    <property type="component" value="Unassembled WGS sequence"/>
</dbReference>
<dbReference type="PANTHER" id="PTHR43066:SF14">
    <property type="entry name" value="RHOMBOID-RELATED PROTEIN 4"/>
    <property type="match status" value="1"/>
</dbReference>
<dbReference type="FunFam" id="1.20.1540.10:FF:000008">
    <property type="entry name" value="RHOMBOID-like protein 13"/>
    <property type="match status" value="1"/>
</dbReference>
<dbReference type="PANTHER" id="PTHR43066">
    <property type="entry name" value="RHOMBOID-RELATED PROTEIN"/>
    <property type="match status" value="1"/>
</dbReference>
<feature type="domain" description="Peptidase S54 rhomboid" evidence="7">
    <location>
        <begin position="167"/>
        <end position="311"/>
    </location>
</feature>
<dbReference type="GO" id="GO:0016020">
    <property type="term" value="C:membrane"/>
    <property type="evidence" value="ECO:0007669"/>
    <property type="project" value="UniProtKB-SubCell"/>
</dbReference>
<name>A0A835NQL7_9PASS</name>
<reference evidence="8" key="1">
    <citation type="submission" date="2020-10" db="EMBL/GenBank/DDBJ databases">
        <title>Feather gene expression reveals the developmental basis of iridescence in African starlings.</title>
        <authorList>
            <person name="Rubenstein D.R."/>
        </authorList>
    </citation>
    <scope>NUCLEOTIDE SEQUENCE</scope>
    <source>
        <strain evidence="8">SS15</strain>
        <tissue evidence="8">Liver</tissue>
    </source>
</reference>
<dbReference type="EMBL" id="JADDUC020000011">
    <property type="protein sequence ID" value="KAI1235819.1"/>
    <property type="molecule type" value="Genomic_DNA"/>
</dbReference>
<evidence type="ECO:0000256" key="4">
    <source>
        <dbReference type="ARBA" id="ARBA00023136"/>
    </source>
</evidence>
<dbReference type="EMBL" id="JADDUC010000071">
    <property type="protein sequence ID" value="KAG0120027.1"/>
    <property type="molecule type" value="Genomic_DNA"/>
</dbReference>
<dbReference type="InterPro" id="IPR022764">
    <property type="entry name" value="Peptidase_S54_rhomboid_dom"/>
</dbReference>
<feature type="compositionally biased region" description="Basic and acidic residues" evidence="5">
    <location>
        <begin position="2413"/>
        <end position="2435"/>
    </location>
</feature>